<keyword evidence="3" id="KW-1185">Reference proteome</keyword>
<evidence type="ECO:0000259" key="1">
    <source>
        <dbReference type="PROSITE" id="PS50878"/>
    </source>
</evidence>
<organism evidence="2 3">
    <name type="scientific">Meganyctiphanes norvegica</name>
    <name type="common">Northern krill</name>
    <name type="synonym">Thysanopoda norvegica</name>
    <dbReference type="NCBI Taxonomy" id="48144"/>
    <lineage>
        <taxon>Eukaryota</taxon>
        <taxon>Metazoa</taxon>
        <taxon>Ecdysozoa</taxon>
        <taxon>Arthropoda</taxon>
        <taxon>Crustacea</taxon>
        <taxon>Multicrustacea</taxon>
        <taxon>Malacostraca</taxon>
        <taxon>Eumalacostraca</taxon>
        <taxon>Eucarida</taxon>
        <taxon>Euphausiacea</taxon>
        <taxon>Euphausiidae</taxon>
        <taxon>Meganyctiphanes</taxon>
    </lineage>
</organism>
<dbReference type="PROSITE" id="PS50878">
    <property type="entry name" value="RT_POL"/>
    <property type="match status" value="1"/>
</dbReference>
<sequence>HKISGKLGKWIREFLNDRKFVVVANGCMSEEKNVLSVVPQGTVLAAILFVIMISDIDENVKACIVRSFADDTRVSKKISSDEDKEIMKKDLDSIYKWASENLMKFNKKIIQ</sequence>
<reference evidence="2 3" key="1">
    <citation type="submission" date="2024-05" db="EMBL/GenBank/DDBJ databases">
        <authorList>
            <person name="Wallberg A."/>
        </authorList>
    </citation>
    <scope>NUCLEOTIDE SEQUENCE [LARGE SCALE GENOMIC DNA]</scope>
</reference>
<dbReference type="Pfam" id="PF00078">
    <property type="entry name" value="RVT_1"/>
    <property type="match status" value="1"/>
</dbReference>
<dbReference type="Proteomes" id="UP001497623">
    <property type="component" value="Unassembled WGS sequence"/>
</dbReference>
<protein>
    <recommendedName>
        <fullName evidence="1">Reverse transcriptase domain-containing protein</fullName>
    </recommendedName>
</protein>
<feature type="non-terminal residue" evidence="2">
    <location>
        <position position="1"/>
    </location>
</feature>
<dbReference type="EMBL" id="CAXKWB010022707">
    <property type="protein sequence ID" value="CAL4124560.1"/>
    <property type="molecule type" value="Genomic_DNA"/>
</dbReference>
<accession>A0AAV2RFN2</accession>
<name>A0AAV2RFN2_MEGNR</name>
<proteinExistence type="predicted"/>
<dbReference type="InterPro" id="IPR000477">
    <property type="entry name" value="RT_dom"/>
</dbReference>
<gene>
    <name evidence="2" type="ORF">MNOR_LOCUS24602</name>
</gene>
<dbReference type="PANTHER" id="PTHR33332">
    <property type="entry name" value="REVERSE TRANSCRIPTASE DOMAIN-CONTAINING PROTEIN"/>
    <property type="match status" value="1"/>
</dbReference>
<comment type="caution">
    <text evidence="2">The sequence shown here is derived from an EMBL/GenBank/DDBJ whole genome shotgun (WGS) entry which is preliminary data.</text>
</comment>
<evidence type="ECO:0000313" key="3">
    <source>
        <dbReference type="Proteomes" id="UP001497623"/>
    </source>
</evidence>
<feature type="domain" description="Reverse transcriptase" evidence="1">
    <location>
        <begin position="1"/>
        <end position="111"/>
    </location>
</feature>
<evidence type="ECO:0000313" key="2">
    <source>
        <dbReference type="EMBL" id="CAL4124560.1"/>
    </source>
</evidence>
<feature type="non-terminal residue" evidence="2">
    <location>
        <position position="111"/>
    </location>
</feature>
<dbReference type="AlphaFoldDB" id="A0AAV2RFN2"/>